<dbReference type="EMBL" id="JADYXP020000013">
    <property type="protein sequence ID" value="KAL0112110.1"/>
    <property type="molecule type" value="Genomic_DNA"/>
</dbReference>
<feature type="compositionally biased region" description="Low complexity" evidence="1">
    <location>
        <begin position="51"/>
        <end position="77"/>
    </location>
</feature>
<gene>
    <name evidence="2" type="ORF">PUN28_013382</name>
</gene>
<feature type="compositionally biased region" description="Polar residues" evidence="1">
    <location>
        <begin position="84"/>
        <end position="98"/>
    </location>
</feature>
<evidence type="ECO:0000256" key="1">
    <source>
        <dbReference type="SAM" id="MobiDB-lite"/>
    </source>
</evidence>
<name>A0AAW2FD67_9HYME</name>
<dbReference type="Proteomes" id="UP001430953">
    <property type="component" value="Unassembled WGS sequence"/>
</dbReference>
<organism evidence="2 3">
    <name type="scientific">Cardiocondyla obscurior</name>
    <dbReference type="NCBI Taxonomy" id="286306"/>
    <lineage>
        <taxon>Eukaryota</taxon>
        <taxon>Metazoa</taxon>
        <taxon>Ecdysozoa</taxon>
        <taxon>Arthropoda</taxon>
        <taxon>Hexapoda</taxon>
        <taxon>Insecta</taxon>
        <taxon>Pterygota</taxon>
        <taxon>Neoptera</taxon>
        <taxon>Endopterygota</taxon>
        <taxon>Hymenoptera</taxon>
        <taxon>Apocrita</taxon>
        <taxon>Aculeata</taxon>
        <taxon>Formicoidea</taxon>
        <taxon>Formicidae</taxon>
        <taxon>Myrmicinae</taxon>
        <taxon>Cardiocondyla</taxon>
    </lineage>
</organism>
<keyword evidence="3" id="KW-1185">Reference proteome</keyword>
<evidence type="ECO:0000313" key="3">
    <source>
        <dbReference type="Proteomes" id="UP001430953"/>
    </source>
</evidence>
<feature type="region of interest" description="Disordered" evidence="1">
    <location>
        <begin position="46"/>
        <end position="104"/>
    </location>
</feature>
<dbReference type="AlphaFoldDB" id="A0AAW2FD67"/>
<proteinExistence type="predicted"/>
<reference evidence="2 3" key="1">
    <citation type="submission" date="2023-03" db="EMBL/GenBank/DDBJ databases">
        <title>High recombination rates correlate with genetic variation in Cardiocondyla obscurior ants.</title>
        <authorList>
            <person name="Errbii M."/>
        </authorList>
    </citation>
    <scope>NUCLEOTIDE SEQUENCE [LARGE SCALE GENOMIC DNA]</scope>
    <source>
        <strain evidence="2">Alpha-2009</strain>
        <tissue evidence="2">Whole body</tissue>
    </source>
</reference>
<accession>A0AAW2FD67</accession>
<comment type="caution">
    <text evidence="2">The sequence shown here is derived from an EMBL/GenBank/DDBJ whole genome shotgun (WGS) entry which is preliminary data.</text>
</comment>
<protein>
    <submittedName>
        <fullName evidence="2">Uncharacterized protein</fullName>
    </submittedName>
</protein>
<evidence type="ECO:0000313" key="2">
    <source>
        <dbReference type="EMBL" id="KAL0112110.1"/>
    </source>
</evidence>
<sequence>MLIAGLAEKGQRNVKMALTLALPLFGLDPEQFSTLRMKLLNIEREQNARNLPGSGRTSPSTGSESSGISSLAMSAESASVELTPYSSRPDTPNRTPCKSQEKPIEQIRIQYAGRDILNLGANIRSSFDWQMKDQTFSRHNIQDFISNRIMYHRLREQPSTKDLPKRCSECEFYEPSSSF</sequence>